<dbReference type="Proteomes" id="UP001348149">
    <property type="component" value="Unassembled WGS sequence"/>
</dbReference>
<proteinExistence type="inferred from homology"/>
<evidence type="ECO:0000256" key="1">
    <source>
        <dbReference type="ARBA" id="ARBA00010928"/>
    </source>
</evidence>
<accession>A0ABU6HBZ5</accession>
<dbReference type="Pfam" id="PF01408">
    <property type="entry name" value="GFO_IDH_MocA"/>
    <property type="match status" value="1"/>
</dbReference>
<dbReference type="Gene3D" id="3.40.50.720">
    <property type="entry name" value="NAD(P)-binding Rossmann-like Domain"/>
    <property type="match status" value="1"/>
</dbReference>
<dbReference type="PANTHER" id="PTHR22604">
    <property type="entry name" value="OXIDOREDUCTASES"/>
    <property type="match status" value="1"/>
</dbReference>
<gene>
    <name evidence="5" type="ORF">VK792_01755</name>
</gene>
<dbReference type="InterPro" id="IPR050984">
    <property type="entry name" value="Gfo/Idh/MocA_domain"/>
</dbReference>
<feature type="domain" description="GFO/IDH/MocA-like oxidoreductase" evidence="4">
    <location>
        <begin position="133"/>
        <end position="248"/>
    </location>
</feature>
<feature type="domain" description="Gfo/Idh/MocA-like oxidoreductase N-terminal" evidence="3">
    <location>
        <begin position="5"/>
        <end position="120"/>
    </location>
</feature>
<evidence type="ECO:0000259" key="4">
    <source>
        <dbReference type="Pfam" id="PF22725"/>
    </source>
</evidence>
<evidence type="ECO:0000259" key="3">
    <source>
        <dbReference type="Pfam" id="PF01408"/>
    </source>
</evidence>
<dbReference type="Pfam" id="PF22725">
    <property type="entry name" value="GFO_IDH_MocA_C3"/>
    <property type="match status" value="1"/>
</dbReference>
<organism evidence="5 6">
    <name type="scientific">Mesobacterium hydrothermale</name>
    <dbReference type="NCBI Taxonomy" id="3111907"/>
    <lineage>
        <taxon>Bacteria</taxon>
        <taxon>Pseudomonadati</taxon>
        <taxon>Pseudomonadota</taxon>
        <taxon>Alphaproteobacteria</taxon>
        <taxon>Rhodobacterales</taxon>
        <taxon>Roseobacteraceae</taxon>
        <taxon>Mesobacterium</taxon>
    </lineage>
</organism>
<name>A0ABU6HBZ5_9RHOB</name>
<sequence>MADHVRWGILGAAKFAREHMGPAIHAARGGRLAALATSGADKAAPFVDRVPGLVVHDSYEALLADPGIDAVYVPLPNHLHVAWTRKALEAGKHVLCEKPIAMAAEEIDTLIATRDATGLLAAEAYMIVHHPQWQKAKALYESGVIGDLVQVRAAFSYDNSADPGNIRNSADSGGGAIPDIGVYIFGGTRFVTGQEPEEILSAQVRRENGVDVWTQVTATFPGFAYSGMVSMRMAPWQEVVFHGTTGLIRLTAPFNPKVFGEARVELLGTDGVHHESVWRFPGDNHYVLQVEAFNRSVLIGAAYPCPLEFSRGTQAMIDMVWAKENAPG</sequence>
<reference evidence="5 6" key="1">
    <citation type="submission" date="2024-01" db="EMBL/GenBank/DDBJ databases">
        <title>Mesobacterium rodlantinim sp. nov., isolated from shallow sea hydrothermal systems off Kueishantao Island.</title>
        <authorList>
            <person name="Su Z."/>
            <person name="Tang K."/>
        </authorList>
    </citation>
    <scope>NUCLEOTIDE SEQUENCE [LARGE SCALE GENOMIC DNA]</scope>
    <source>
        <strain evidence="5 6">TK19101</strain>
    </source>
</reference>
<evidence type="ECO:0000313" key="6">
    <source>
        <dbReference type="Proteomes" id="UP001348149"/>
    </source>
</evidence>
<dbReference type="RefSeq" id="WP_326295616.1">
    <property type="nucleotide sequence ID" value="NZ_JAYLLH010000002.1"/>
</dbReference>
<evidence type="ECO:0000256" key="2">
    <source>
        <dbReference type="ARBA" id="ARBA00023002"/>
    </source>
</evidence>
<evidence type="ECO:0000313" key="5">
    <source>
        <dbReference type="EMBL" id="MEC3859997.1"/>
    </source>
</evidence>
<keyword evidence="6" id="KW-1185">Reference proteome</keyword>
<dbReference type="InterPro" id="IPR000683">
    <property type="entry name" value="Gfo/Idh/MocA-like_OxRdtase_N"/>
</dbReference>
<dbReference type="PANTHER" id="PTHR22604:SF105">
    <property type="entry name" value="TRANS-1,2-DIHYDROBENZENE-1,2-DIOL DEHYDROGENASE"/>
    <property type="match status" value="1"/>
</dbReference>
<dbReference type="SUPFAM" id="SSF51735">
    <property type="entry name" value="NAD(P)-binding Rossmann-fold domains"/>
    <property type="match status" value="1"/>
</dbReference>
<dbReference type="InterPro" id="IPR055170">
    <property type="entry name" value="GFO_IDH_MocA-like_dom"/>
</dbReference>
<dbReference type="InterPro" id="IPR036291">
    <property type="entry name" value="NAD(P)-bd_dom_sf"/>
</dbReference>
<comment type="similarity">
    <text evidence="1">Belongs to the Gfo/Idh/MocA family.</text>
</comment>
<keyword evidence="2" id="KW-0560">Oxidoreductase</keyword>
<protein>
    <submittedName>
        <fullName evidence="5">Gfo/Idh/MocA family oxidoreductase</fullName>
    </submittedName>
</protein>
<comment type="caution">
    <text evidence="5">The sequence shown here is derived from an EMBL/GenBank/DDBJ whole genome shotgun (WGS) entry which is preliminary data.</text>
</comment>
<dbReference type="SUPFAM" id="SSF55347">
    <property type="entry name" value="Glyceraldehyde-3-phosphate dehydrogenase-like, C-terminal domain"/>
    <property type="match status" value="1"/>
</dbReference>
<dbReference type="Gene3D" id="3.30.360.10">
    <property type="entry name" value="Dihydrodipicolinate Reductase, domain 2"/>
    <property type="match status" value="1"/>
</dbReference>
<dbReference type="EMBL" id="JAYLLH010000002">
    <property type="protein sequence ID" value="MEC3859997.1"/>
    <property type="molecule type" value="Genomic_DNA"/>
</dbReference>